<dbReference type="Proteomes" id="UP000642819">
    <property type="component" value="Unassembled WGS sequence"/>
</dbReference>
<keyword evidence="3" id="KW-1185">Reference proteome</keyword>
<feature type="compositionally biased region" description="Low complexity" evidence="1">
    <location>
        <begin position="45"/>
        <end position="67"/>
    </location>
</feature>
<feature type="region of interest" description="Disordered" evidence="1">
    <location>
        <begin position="24"/>
        <end position="71"/>
    </location>
</feature>
<evidence type="ECO:0008006" key="4">
    <source>
        <dbReference type="Google" id="ProtNLM"/>
    </source>
</evidence>
<sequence>MLVAVGLVAWGSIAAVGAFRAMTAPDTAGAPTSPAGESGDAAANGTPSADASASGSASPSTSEEPTSCQPGDVVVKASTEQRQHGPEDNPVLVMTVQNTGEFDCEVNVGTGQQEFLVKSGDDRIFSTADCVADPADLDITMEPGQEETARFTWERVRSAPGCQTVAAKPRPGTYVFEAKLGNRESNVAVFELQ</sequence>
<evidence type="ECO:0000313" key="2">
    <source>
        <dbReference type="EMBL" id="GHD13076.1"/>
    </source>
</evidence>
<evidence type="ECO:0000256" key="1">
    <source>
        <dbReference type="SAM" id="MobiDB-lite"/>
    </source>
</evidence>
<reference evidence="3" key="1">
    <citation type="journal article" date="2019" name="Int. J. Syst. Evol. Microbiol.">
        <title>The Global Catalogue of Microorganisms (GCM) 10K type strain sequencing project: providing services to taxonomists for standard genome sequencing and annotation.</title>
        <authorList>
            <consortium name="The Broad Institute Genomics Platform"/>
            <consortium name="The Broad Institute Genome Sequencing Center for Infectious Disease"/>
            <person name="Wu L."/>
            <person name="Ma J."/>
        </authorList>
    </citation>
    <scope>NUCLEOTIDE SEQUENCE [LARGE SCALE GENOMIC DNA]</scope>
    <source>
        <strain evidence="3">KCTC 19466</strain>
    </source>
</reference>
<organism evidence="2 3">
    <name type="scientific">Zhihengliuella salsuginis</name>
    <dbReference type="NCBI Taxonomy" id="578222"/>
    <lineage>
        <taxon>Bacteria</taxon>
        <taxon>Bacillati</taxon>
        <taxon>Actinomycetota</taxon>
        <taxon>Actinomycetes</taxon>
        <taxon>Micrococcales</taxon>
        <taxon>Micrococcaceae</taxon>
        <taxon>Zhihengliuella</taxon>
    </lineage>
</organism>
<proteinExistence type="predicted"/>
<name>A0ABQ3GKR4_9MICC</name>
<comment type="caution">
    <text evidence="2">The sequence shown here is derived from an EMBL/GenBank/DDBJ whole genome shotgun (WGS) entry which is preliminary data.</text>
</comment>
<dbReference type="EMBL" id="BMXK01000016">
    <property type="protein sequence ID" value="GHD13076.1"/>
    <property type="molecule type" value="Genomic_DNA"/>
</dbReference>
<accession>A0ABQ3GKR4</accession>
<evidence type="ECO:0000313" key="3">
    <source>
        <dbReference type="Proteomes" id="UP000642819"/>
    </source>
</evidence>
<gene>
    <name evidence="2" type="ORF">GCM10008096_28920</name>
</gene>
<protein>
    <recommendedName>
        <fullName evidence="4">Intracellular proteinase inhibitor</fullName>
    </recommendedName>
</protein>